<dbReference type="InterPro" id="IPR051266">
    <property type="entry name" value="CLCR"/>
</dbReference>
<dbReference type="Gene3D" id="3.40.50.410">
    <property type="entry name" value="von Willebrand factor, type A domain"/>
    <property type="match status" value="1"/>
</dbReference>
<evidence type="ECO:0000313" key="1">
    <source>
        <dbReference type="EMBL" id="KAJ8031452.1"/>
    </source>
</evidence>
<dbReference type="InterPro" id="IPR036465">
    <property type="entry name" value="vWFA_dom_sf"/>
</dbReference>
<protein>
    <submittedName>
        <fullName evidence="1">Calcium-activated chloride channel regulator 1</fullName>
    </submittedName>
</protein>
<organism evidence="1 2">
    <name type="scientific">Holothuria leucospilota</name>
    <name type="common">Black long sea cucumber</name>
    <name type="synonym">Mertensiothuria leucospilota</name>
    <dbReference type="NCBI Taxonomy" id="206669"/>
    <lineage>
        <taxon>Eukaryota</taxon>
        <taxon>Metazoa</taxon>
        <taxon>Echinodermata</taxon>
        <taxon>Eleutherozoa</taxon>
        <taxon>Echinozoa</taxon>
        <taxon>Holothuroidea</taxon>
        <taxon>Aspidochirotacea</taxon>
        <taxon>Aspidochirotida</taxon>
        <taxon>Holothuriidae</taxon>
        <taxon>Holothuria</taxon>
    </lineage>
</organism>
<dbReference type="CDD" id="cd00198">
    <property type="entry name" value="vWFA"/>
    <property type="match status" value="1"/>
</dbReference>
<dbReference type="AlphaFoldDB" id="A0A9Q1H1C6"/>
<comment type="caution">
    <text evidence="1">The sequence shown here is derived from an EMBL/GenBank/DDBJ whole genome shotgun (WGS) entry which is preliminary data.</text>
</comment>
<dbReference type="OrthoDB" id="687730at2759"/>
<reference evidence="1" key="1">
    <citation type="submission" date="2021-10" db="EMBL/GenBank/DDBJ databases">
        <title>Tropical sea cucumber genome reveals ecological adaptation and Cuvierian tubules defense mechanism.</title>
        <authorList>
            <person name="Chen T."/>
        </authorList>
    </citation>
    <scope>NUCLEOTIDE SEQUENCE</scope>
    <source>
        <strain evidence="1">Nanhai2018</strain>
        <tissue evidence="1">Muscle</tissue>
    </source>
</reference>
<dbReference type="SUPFAM" id="SSF53300">
    <property type="entry name" value="vWA-like"/>
    <property type="match status" value="1"/>
</dbReference>
<proteinExistence type="predicted"/>
<dbReference type="Proteomes" id="UP001152320">
    <property type="component" value="Chromosome 12"/>
</dbReference>
<sequence length="442" mass="49565">MHESSFLNTDAKRRIRIIFRTACLIAMSERCFIPQVLREHADFRKAGPEVTWSAPVFDIVRRSDKKVVLVLDRSSSMIDFNRMAILRQATYNFITRVIPDGYRLGIVQFNDVSGEADITAPLRVINDTARQQLLTKVPDSVKGRTSIGAVYVDTSIEGEILFLIGADNIESLIVVIQRPDRSTITETEYRFYRRIPDFRLIKVNTNDVMYGTWTITIRNQDTETKRVSLVVEGGVSGTTPTITVKARWAVAEITPPNAQTLFVTVSKGGAIVTAIVSHDTWQMETRLWDDGVGADVRANDGIYSRYITTFDGLGRYGAKVLVSGAPRITKFLSGRRLGSTAPTSNINQSRRSVTNVETGAFQRVVDAGSFKCMNDNTCQASEYTIRWARSFDELDENFTANPIIEKTVVSNAVYYSTVNPNTIPKTAREMEVFTVRLPELGW</sequence>
<accession>A0A9Q1H1C6</accession>
<name>A0A9Q1H1C6_HOLLE</name>
<dbReference type="EMBL" id="JAIZAY010000012">
    <property type="protein sequence ID" value="KAJ8031452.1"/>
    <property type="molecule type" value="Genomic_DNA"/>
</dbReference>
<keyword evidence="2" id="KW-1185">Reference proteome</keyword>
<gene>
    <name evidence="1" type="ORF">HOLleu_24646</name>
</gene>
<dbReference type="PANTHER" id="PTHR10579">
    <property type="entry name" value="CALCIUM-ACTIVATED CHLORIDE CHANNEL REGULATOR"/>
    <property type="match status" value="1"/>
</dbReference>
<dbReference type="NCBIfam" id="NF041940">
    <property type="entry name" value="choice_anch_X"/>
    <property type="match status" value="1"/>
</dbReference>
<dbReference type="PANTHER" id="PTHR10579:SF43">
    <property type="entry name" value="ZINC FINGER (C3HC4-TYPE RING FINGER) FAMILY PROTEIN"/>
    <property type="match status" value="1"/>
</dbReference>
<evidence type="ECO:0000313" key="2">
    <source>
        <dbReference type="Proteomes" id="UP001152320"/>
    </source>
</evidence>